<dbReference type="EMBL" id="ATNL01000006">
    <property type="protein sequence ID" value="KON75411.1"/>
    <property type="molecule type" value="Genomic_DNA"/>
</dbReference>
<proteinExistence type="predicted"/>
<dbReference type="Proteomes" id="UP000037387">
    <property type="component" value="Unassembled WGS sequence"/>
</dbReference>
<keyword evidence="2" id="KW-1185">Reference proteome</keyword>
<gene>
    <name evidence="1" type="ORF">M768_05620</name>
</gene>
<comment type="caution">
    <text evidence="1">The sequence shown here is derived from an EMBL/GenBank/DDBJ whole genome shotgun (WGS) entry which is preliminary data.</text>
</comment>
<name>A0A0M0FDY7_CELCE</name>
<dbReference type="Pfam" id="PF19686">
    <property type="entry name" value="DUF6188"/>
    <property type="match status" value="1"/>
</dbReference>
<dbReference type="InterPro" id="IPR046179">
    <property type="entry name" value="DUF6188"/>
</dbReference>
<evidence type="ECO:0000313" key="2">
    <source>
        <dbReference type="Proteomes" id="UP000037387"/>
    </source>
</evidence>
<reference evidence="1 2" key="1">
    <citation type="journal article" date="2015" name="Sci. Rep.">
        <title>Functional and structural properties of a novel cellulosome-like multienzyme complex: efficient glycoside hydrolysis of water-insoluble 7-xylosyl-10-deacetylpaclitaxel.</title>
        <authorList>
            <person name="Dou T.Y."/>
            <person name="Luan H.W."/>
            <person name="Ge G.B."/>
            <person name="Dong M.M."/>
            <person name="Zou H.F."/>
            <person name="He Y.Q."/>
            <person name="Cui P."/>
            <person name="Wang J.Y."/>
            <person name="Hao D.C."/>
            <person name="Yang S.L."/>
            <person name="Yang L."/>
        </authorList>
    </citation>
    <scope>NUCLEOTIDE SEQUENCE [LARGE SCALE GENOMIC DNA]</scope>
    <source>
        <strain evidence="1 2">F16</strain>
    </source>
</reference>
<dbReference type="AlphaFoldDB" id="A0A0M0FDY7"/>
<dbReference type="PATRIC" id="fig|1350482.3.peg.1112"/>
<organism evidence="1 2">
    <name type="scientific">Cellulosimicrobium cellulans F16</name>
    <dbReference type="NCBI Taxonomy" id="1350482"/>
    <lineage>
        <taxon>Bacteria</taxon>
        <taxon>Bacillati</taxon>
        <taxon>Actinomycetota</taxon>
        <taxon>Actinomycetes</taxon>
        <taxon>Micrococcales</taxon>
        <taxon>Promicromonosporaceae</taxon>
        <taxon>Cellulosimicrobium</taxon>
    </lineage>
</organism>
<evidence type="ECO:0000313" key="1">
    <source>
        <dbReference type="EMBL" id="KON75411.1"/>
    </source>
</evidence>
<sequence length="144" mass="15052">MVISDGSVADRLAQAGLRGASLSQFAIAINGIRLSFWGEGAASVCHEVHVEQSVVRVAGGAGDRVAAYGWTDPQVSRALLACLGRSVLDVGVSGGSLTLRFSTEIGLSVDPDDAQEAWQISSDDGLRIVCAPGGEVSTWRPRER</sequence>
<protein>
    <submittedName>
        <fullName evidence="1">Uncharacterized protein</fullName>
    </submittedName>
</protein>
<accession>A0A0M0FDY7</accession>